<name>A0AA48M1B1_9ZZZZ</name>
<proteinExistence type="inferred from homology"/>
<dbReference type="InterPro" id="IPR004323">
    <property type="entry name" value="Ion_tolerance_CutA"/>
</dbReference>
<protein>
    <recommendedName>
        <fullName evidence="3">Divalent-cation tolerance protein CutA</fullName>
    </recommendedName>
</protein>
<dbReference type="AlphaFoldDB" id="A0AA48M1B1"/>
<reference evidence="2" key="1">
    <citation type="submission" date="2023-07" db="EMBL/GenBank/DDBJ databases">
        <authorList>
            <person name="Pelsma A.J. K."/>
        </authorList>
    </citation>
    <scope>NUCLEOTIDE SEQUENCE</scope>
</reference>
<dbReference type="PANTHER" id="PTHR23419:SF8">
    <property type="entry name" value="FI09726P"/>
    <property type="match status" value="1"/>
</dbReference>
<dbReference type="InterPro" id="IPR015867">
    <property type="entry name" value="N-reg_PII/ATP_PRibTrfase_C"/>
</dbReference>
<evidence type="ECO:0008006" key="3">
    <source>
        <dbReference type="Google" id="ProtNLM"/>
    </source>
</evidence>
<sequence>MGDVAILVTTVDSAQAARALAHAALEAKLAACVQIAPVTSHYLWKGELCEAEEFLLQIKHRAQDYAALAEMVRNLHSYETPEILRIDAADADPAYAAWVEASTKRG</sequence>
<accession>A0AA48M1B1</accession>
<dbReference type="GO" id="GO:0010038">
    <property type="term" value="P:response to metal ion"/>
    <property type="evidence" value="ECO:0007669"/>
    <property type="project" value="InterPro"/>
</dbReference>
<dbReference type="EMBL" id="OY288114">
    <property type="protein sequence ID" value="CAJ0879753.1"/>
    <property type="molecule type" value="Genomic_DNA"/>
</dbReference>
<dbReference type="PANTHER" id="PTHR23419">
    <property type="entry name" value="DIVALENT CATION TOLERANCE CUTA-RELATED"/>
    <property type="match status" value="1"/>
</dbReference>
<dbReference type="Gene3D" id="3.30.70.120">
    <property type="match status" value="1"/>
</dbReference>
<gene>
    <name evidence="2" type="ORF">AMST5_03091</name>
</gene>
<dbReference type="Pfam" id="PF03091">
    <property type="entry name" value="CutA1"/>
    <property type="match status" value="1"/>
</dbReference>
<dbReference type="InterPro" id="IPR011322">
    <property type="entry name" value="N-reg_PII-like_a/b"/>
</dbReference>
<comment type="similarity">
    <text evidence="1">Belongs to the CutA family.</text>
</comment>
<organism evidence="2">
    <name type="scientific">freshwater sediment metagenome</name>
    <dbReference type="NCBI Taxonomy" id="556182"/>
    <lineage>
        <taxon>unclassified sequences</taxon>
        <taxon>metagenomes</taxon>
        <taxon>ecological metagenomes</taxon>
    </lineage>
</organism>
<dbReference type="GO" id="GO:0005507">
    <property type="term" value="F:copper ion binding"/>
    <property type="evidence" value="ECO:0007669"/>
    <property type="project" value="TreeGrafter"/>
</dbReference>
<evidence type="ECO:0000313" key="2">
    <source>
        <dbReference type="EMBL" id="CAJ0879753.1"/>
    </source>
</evidence>
<evidence type="ECO:0000256" key="1">
    <source>
        <dbReference type="ARBA" id="ARBA00010169"/>
    </source>
</evidence>
<dbReference type="SUPFAM" id="SSF54913">
    <property type="entry name" value="GlnB-like"/>
    <property type="match status" value="1"/>
</dbReference>